<comment type="caution">
    <text evidence="1">The sequence shown here is derived from an EMBL/GenBank/DDBJ whole genome shotgun (WGS) entry which is preliminary data.</text>
</comment>
<dbReference type="GO" id="GO:0003697">
    <property type="term" value="F:single-stranded DNA binding"/>
    <property type="evidence" value="ECO:0007669"/>
    <property type="project" value="InterPro"/>
</dbReference>
<dbReference type="GO" id="GO:0043139">
    <property type="term" value="F:5'-3' DNA helicase activity"/>
    <property type="evidence" value="ECO:0007669"/>
    <property type="project" value="InterPro"/>
</dbReference>
<dbReference type="AlphaFoldDB" id="A0A964XR11"/>
<accession>A0A964XR11</accession>
<evidence type="ECO:0008006" key="3">
    <source>
        <dbReference type="Google" id="ProtNLM"/>
    </source>
</evidence>
<sequence length="287" mass="33091">MLTKQGDTIKYLLDYKEGKIKEGLGIGCGLDDYLRFKRKQLNIILGHDNVGKSLWINWYFLVLALKHGLKFCLWSGENQKGQILRDLIQMYAGEPFKNLTTQQIQSYLGYLEQFFYFVDNSKLYKPLELLTIFESSGCDVALIDPFTGLDREMTYEGNYTFMNKAREFVNRTGMTIYINTHPNTESGRSGNLYTEGDWKGHLKPPLKDHIEGGKAFLNRCDDMFVIHRLIKHEEMKYKTMVGVEKVKDMDTGGKHTGLNEQVLCNFNYGLGFEVYGVNPIEVIKHGF</sequence>
<evidence type="ECO:0000313" key="1">
    <source>
        <dbReference type="EMBL" id="NBN88564.1"/>
    </source>
</evidence>
<dbReference type="Proteomes" id="UP000713222">
    <property type="component" value="Unassembled WGS sequence"/>
</dbReference>
<dbReference type="Gene3D" id="3.40.50.300">
    <property type="entry name" value="P-loop containing nucleotide triphosphate hydrolases"/>
    <property type="match status" value="1"/>
</dbReference>
<dbReference type="PANTHER" id="PTHR12873">
    <property type="entry name" value="T7-LIKE MITOCHONDRIAL DNA HELICASE"/>
    <property type="match status" value="1"/>
</dbReference>
<dbReference type="PANTHER" id="PTHR12873:SF6">
    <property type="entry name" value="TOPRIM DOMAIN-CONTAINING PROTEIN"/>
    <property type="match status" value="1"/>
</dbReference>
<evidence type="ECO:0000313" key="2">
    <source>
        <dbReference type="Proteomes" id="UP000713222"/>
    </source>
</evidence>
<dbReference type="InterPro" id="IPR027417">
    <property type="entry name" value="P-loop_NTPase"/>
</dbReference>
<reference evidence="1" key="1">
    <citation type="submission" date="2018-10" db="EMBL/GenBank/DDBJ databases">
        <title>Iterative Subtractive Binning of Freshwater Chronoseries Metagenomes Recovers Nearly Complete Genomes from over Four Hundred Novel Species.</title>
        <authorList>
            <person name="Rodriguez-R L.M."/>
            <person name="Tsementzi D."/>
            <person name="Luo C."/>
            <person name="Konstantinidis K.T."/>
        </authorList>
    </citation>
    <scope>NUCLEOTIDE SEQUENCE</scope>
    <source>
        <strain evidence="1">WB7_6_001</strain>
    </source>
</reference>
<protein>
    <recommendedName>
        <fullName evidence="3">SF4 helicase domain-containing protein</fullName>
    </recommendedName>
</protein>
<gene>
    <name evidence="1" type="ORF">EBV32_05715</name>
</gene>
<name>A0A964XR11_9PROT</name>
<dbReference type="EMBL" id="RGET01000169">
    <property type="protein sequence ID" value="NBN88564.1"/>
    <property type="molecule type" value="Genomic_DNA"/>
</dbReference>
<dbReference type="SUPFAM" id="SSF52540">
    <property type="entry name" value="P-loop containing nucleoside triphosphate hydrolases"/>
    <property type="match status" value="1"/>
</dbReference>
<organism evidence="1 2">
    <name type="scientific">Candidatus Fonsibacter lacus</name>
    <dbReference type="NCBI Taxonomy" id="2576439"/>
    <lineage>
        <taxon>Bacteria</taxon>
        <taxon>Pseudomonadati</taxon>
        <taxon>Pseudomonadota</taxon>
        <taxon>Alphaproteobacteria</taxon>
        <taxon>Candidatus Pelagibacterales</taxon>
        <taxon>Candidatus Pelagibacterales incertae sedis</taxon>
        <taxon>Candidatus Fonsibacter</taxon>
    </lineage>
</organism>
<proteinExistence type="predicted"/>
<dbReference type="InterPro" id="IPR027032">
    <property type="entry name" value="Twinkle-like"/>
</dbReference>